<accession>A0A0A9F3J2</accession>
<organism evidence="1">
    <name type="scientific">Arundo donax</name>
    <name type="common">Giant reed</name>
    <name type="synonym">Donax arundinaceus</name>
    <dbReference type="NCBI Taxonomy" id="35708"/>
    <lineage>
        <taxon>Eukaryota</taxon>
        <taxon>Viridiplantae</taxon>
        <taxon>Streptophyta</taxon>
        <taxon>Embryophyta</taxon>
        <taxon>Tracheophyta</taxon>
        <taxon>Spermatophyta</taxon>
        <taxon>Magnoliopsida</taxon>
        <taxon>Liliopsida</taxon>
        <taxon>Poales</taxon>
        <taxon>Poaceae</taxon>
        <taxon>PACMAD clade</taxon>
        <taxon>Arundinoideae</taxon>
        <taxon>Arundineae</taxon>
        <taxon>Arundo</taxon>
    </lineage>
</organism>
<proteinExistence type="predicted"/>
<protein>
    <submittedName>
        <fullName evidence="1">Uncharacterized protein</fullName>
    </submittedName>
</protein>
<sequence>MLKNRIRWGDPMAHLVKVTAAFDFVSLGLNLSNYYSISSG</sequence>
<reference evidence="1" key="2">
    <citation type="journal article" date="2015" name="Data Brief">
        <title>Shoot transcriptome of the giant reed, Arundo donax.</title>
        <authorList>
            <person name="Barrero R.A."/>
            <person name="Guerrero F.D."/>
            <person name="Moolhuijzen P."/>
            <person name="Goolsby J.A."/>
            <person name="Tidwell J."/>
            <person name="Bellgard S.E."/>
            <person name="Bellgard M.I."/>
        </authorList>
    </citation>
    <scope>NUCLEOTIDE SEQUENCE</scope>
    <source>
        <tissue evidence="1">Shoot tissue taken approximately 20 cm above the soil surface</tissue>
    </source>
</reference>
<evidence type="ECO:0000313" key="1">
    <source>
        <dbReference type="EMBL" id="JAE07575.1"/>
    </source>
</evidence>
<dbReference type="AlphaFoldDB" id="A0A0A9F3J2"/>
<reference evidence="1" key="1">
    <citation type="submission" date="2014-09" db="EMBL/GenBank/DDBJ databases">
        <authorList>
            <person name="Magalhaes I.L.F."/>
            <person name="Oliveira U."/>
            <person name="Santos F.R."/>
            <person name="Vidigal T.H.D.A."/>
            <person name="Brescovit A.D."/>
            <person name="Santos A.J."/>
        </authorList>
    </citation>
    <scope>NUCLEOTIDE SEQUENCE</scope>
    <source>
        <tissue evidence="1">Shoot tissue taken approximately 20 cm above the soil surface</tissue>
    </source>
</reference>
<name>A0A0A9F3J2_ARUDO</name>
<dbReference type="EMBL" id="GBRH01190321">
    <property type="protein sequence ID" value="JAE07575.1"/>
    <property type="molecule type" value="Transcribed_RNA"/>
</dbReference>